<dbReference type="AlphaFoldDB" id="A0A6G5NIK6"/>
<dbReference type="RefSeq" id="YP_009735176.1">
    <property type="nucleotide sequence ID" value="NC_046426.1"/>
</dbReference>
<dbReference type="EMBL" id="MH158410">
    <property type="protein sequence ID" value="QBG38672.1"/>
    <property type="molecule type" value="Genomic_DNA"/>
</dbReference>
<accession>A0A6G5NIK6</accession>
<geneLocation type="mitochondrion" evidence="2"/>
<keyword evidence="1" id="KW-0812">Transmembrane</keyword>
<keyword evidence="2" id="KW-0496">Mitochondrion</keyword>
<evidence type="ECO:0000256" key="1">
    <source>
        <dbReference type="SAM" id="Phobius"/>
    </source>
</evidence>
<name>A0A6G5NIK6_9HYME</name>
<keyword evidence="1" id="KW-1133">Transmembrane helix</keyword>
<feature type="transmembrane region" description="Helical" evidence="1">
    <location>
        <begin position="28"/>
        <end position="51"/>
    </location>
</feature>
<dbReference type="Gene3D" id="1.10.287.3510">
    <property type="match status" value="1"/>
</dbReference>
<keyword evidence="1" id="KW-0472">Membrane</keyword>
<protein>
    <submittedName>
        <fullName evidence="2">NADH dehydrogenase subunit 4L</fullName>
    </submittedName>
</protein>
<dbReference type="GeneID" id="44790727"/>
<feature type="transmembrane region" description="Helical" evidence="1">
    <location>
        <begin position="6"/>
        <end position="23"/>
    </location>
</feature>
<dbReference type="CTD" id="67122132"/>
<proteinExistence type="predicted"/>
<feature type="transmembrane region" description="Helical" evidence="1">
    <location>
        <begin position="57"/>
        <end position="79"/>
    </location>
</feature>
<reference evidence="2" key="1">
    <citation type="submission" date="2018-04" db="EMBL/GenBank/DDBJ databases">
        <title>Evolution of mitochondrial genomes in the ant genus Acropyga (Hymenoptera: Formicidae: Formicinae).</title>
        <authorList>
            <person name="Duan X.-Y."/>
            <person name="Qian Z.-Q."/>
        </authorList>
    </citation>
    <scope>NUCLEOTIDE SEQUENCE</scope>
</reference>
<sequence>MYIDFLIFSYLYLIILIMLIMAYKYMLVVLMVIEFLILNFFMIIYMIFNLMNLDLFAIYYLVYSVCESVLGLALLILIIRFHGNELYYFLHVNKF</sequence>
<evidence type="ECO:0000313" key="2">
    <source>
        <dbReference type="EMBL" id="QBG38672.1"/>
    </source>
</evidence>
<gene>
    <name evidence="2" type="primary">nad4l</name>
</gene>
<organism evidence="2">
    <name type="scientific">Acropyga panamensis</name>
    <dbReference type="NCBI Taxonomy" id="602222"/>
    <lineage>
        <taxon>Eukaryota</taxon>
        <taxon>Metazoa</taxon>
        <taxon>Ecdysozoa</taxon>
        <taxon>Arthropoda</taxon>
        <taxon>Hexapoda</taxon>
        <taxon>Insecta</taxon>
        <taxon>Pterygota</taxon>
        <taxon>Neoptera</taxon>
        <taxon>Endopterygota</taxon>
        <taxon>Hymenoptera</taxon>
        <taxon>Apocrita</taxon>
        <taxon>Aculeata</taxon>
        <taxon>Formicoidea</taxon>
        <taxon>Formicidae</taxon>
        <taxon>Formicinae</taxon>
        <taxon>Acropyga</taxon>
    </lineage>
</organism>